<dbReference type="Proteomes" id="UP001642464">
    <property type="component" value="Unassembled WGS sequence"/>
</dbReference>
<evidence type="ECO:0000313" key="2">
    <source>
        <dbReference type="Proteomes" id="UP001642464"/>
    </source>
</evidence>
<evidence type="ECO:0000313" key="1">
    <source>
        <dbReference type="EMBL" id="CAK9021517.1"/>
    </source>
</evidence>
<keyword evidence="2" id="KW-1185">Reference proteome</keyword>
<dbReference type="EMBL" id="CAXAMM010009846">
    <property type="protein sequence ID" value="CAK9021517.1"/>
    <property type="molecule type" value="Genomic_DNA"/>
</dbReference>
<proteinExistence type="predicted"/>
<accession>A0ABP0K5T0</accession>
<organism evidence="1 2">
    <name type="scientific">Durusdinium trenchii</name>
    <dbReference type="NCBI Taxonomy" id="1381693"/>
    <lineage>
        <taxon>Eukaryota</taxon>
        <taxon>Sar</taxon>
        <taxon>Alveolata</taxon>
        <taxon>Dinophyceae</taxon>
        <taxon>Suessiales</taxon>
        <taxon>Symbiodiniaceae</taxon>
        <taxon>Durusdinium</taxon>
    </lineage>
</organism>
<sequence length="473" mass="51979">TVVGGCAYSMATGDPVAIARAFQWAKALRLAAEQSIAACMIEKSAMMAGPGCDTEFSGGAAGWEVAAQCIHHSFLEHGYEAKLQPLSACEIDRKMQAALSHRLPANTHVFDNIMDIFGDGRAWQAAFMQKGSFAEKVHMKNHAPCVREAYCVAHRQMCPLQTFCSARVGGTPSQDFSMSGNRLGLAGPQLPPLLAFGAKTEALRTPVVGLECVSELPTHVVHDAFGRNYDWPMANNLRPSNVGFPCTNRLRLYMGGVRADTTTVFFDPNHLLDYTHHLCQREPELRPRSLLVLSTDEHVQEDVWNLKAARRASPNLCSEGAGCYLRAELQRGRAYWERYESLPPDARCSPWDLVVHVGDNPAGTATSKGWCTWSAKSNALPTIRRRTGLYLALCHNRHLLLRELFLSMGYPTYPLASQVTGVPQYSVFLDGLTYFDSLRSLGNSFHVAQAGTAIGSLMLCCQIGQRNCVDPGR</sequence>
<reference evidence="1 2" key="1">
    <citation type="submission" date="2024-02" db="EMBL/GenBank/DDBJ databases">
        <authorList>
            <person name="Chen Y."/>
            <person name="Shah S."/>
            <person name="Dougan E. K."/>
            <person name="Thang M."/>
            <person name="Chan C."/>
        </authorList>
    </citation>
    <scope>NUCLEOTIDE SEQUENCE [LARGE SCALE GENOMIC DNA]</scope>
</reference>
<dbReference type="SUPFAM" id="SSF53335">
    <property type="entry name" value="S-adenosyl-L-methionine-dependent methyltransferases"/>
    <property type="match status" value="1"/>
</dbReference>
<dbReference type="InterPro" id="IPR029063">
    <property type="entry name" value="SAM-dependent_MTases_sf"/>
</dbReference>
<comment type="caution">
    <text evidence="1">The sequence shown here is derived from an EMBL/GenBank/DDBJ whole genome shotgun (WGS) entry which is preliminary data.</text>
</comment>
<protein>
    <submittedName>
        <fullName evidence="1">TPR and ankyrin repeat-containing protein 1</fullName>
    </submittedName>
</protein>
<dbReference type="Gene3D" id="3.40.50.150">
    <property type="entry name" value="Vaccinia Virus protein VP39"/>
    <property type="match status" value="1"/>
</dbReference>
<feature type="non-terminal residue" evidence="1">
    <location>
        <position position="1"/>
    </location>
</feature>
<name>A0ABP0K5T0_9DINO</name>
<gene>
    <name evidence="1" type="ORF">SCF082_LOCUS15386</name>
</gene>